<evidence type="ECO:0000259" key="10">
    <source>
        <dbReference type="PROSITE" id="PS50119"/>
    </source>
</evidence>
<gene>
    <name evidence="12" type="ORF">ZIOFF_027310</name>
</gene>
<dbReference type="GO" id="GO:0005634">
    <property type="term" value="C:nucleus"/>
    <property type="evidence" value="ECO:0007669"/>
    <property type="project" value="UniProtKB-SubCell"/>
</dbReference>
<dbReference type="PANTHER" id="PTHR31717:SF138">
    <property type="entry name" value="CONSTANS-LIKE PROTEIN DAYS TO HEADING ON CHROMOSOME 2"/>
    <property type="match status" value="1"/>
</dbReference>
<keyword evidence="4" id="KW-0677">Repeat</keyword>
<dbReference type="InterPro" id="IPR049808">
    <property type="entry name" value="CONSTANS-like_Bbox1"/>
</dbReference>
<dbReference type="PROSITE" id="PS51017">
    <property type="entry name" value="CCT"/>
    <property type="match status" value="1"/>
</dbReference>
<evidence type="ECO:0000256" key="4">
    <source>
        <dbReference type="ARBA" id="ARBA00022737"/>
    </source>
</evidence>
<evidence type="ECO:0000313" key="12">
    <source>
        <dbReference type="EMBL" id="KAG6509325.1"/>
    </source>
</evidence>
<keyword evidence="6" id="KW-0862">Zinc</keyword>
<evidence type="ECO:0000259" key="11">
    <source>
        <dbReference type="PROSITE" id="PS51017"/>
    </source>
</evidence>
<dbReference type="InterPro" id="IPR010402">
    <property type="entry name" value="CCT_domain"/>
</dbReference>
<dbReference type="Pfam" id="PF06203">
    <property type="entry name" value="CCT"/>
    <property type="match status" value="1"/>
</dbReference>
<proteinExistence type="inferred from homology"/>
<feature type="domain" description="B box-type" evidence="10">
    <location>
        <begin position="52"/>
        <end position="99"/>
    </location>
</feature>
<dbReference type="GO" id="GO:0008270">
    <property type="term" value="F:zinc ion binding"/>
    <property type="evidence" value="ECO:0007669"/>
    <property type="project" value="UniProtKB-KW"/>
</dbReference>
<feature type="domain" description="CCT" evidence="11">
    <location>
        <begin position="405"/>
        <end position="447"/>
    </location>
</feature>
<comment type="similarity">
    <text evidence="2">Belongs to the CONSTANS family.</text>
</comment>
<dbReference type="CDD" id="cd19821">
    <property type="entry name" value="Bbox1_BBX-like"/>
    <property type="match status" value="2"/>
</dbReference>
<dbReference type="EMBL" id="JACMSC010000008">
    <property type="protein sequence ID" value="KAG6509325.1"/>
    <property type="molecule type" value="Genomic_DNA"/>
</dbReference>
<evidence type="ECO:0000256" key="9">
    <source>
        <dbReference type="PROSITE-ProRule" id="PRU00357"/>
    </source>
</evidence>
<comment type="caution">
    <text evidence="12">The sequence shown here is derived from an EMBL/GenBank/DDBJ whole genome shotgun (WGS) entry which is preliminary data.</text>
</comment>
<reference evidence="12 13" key="1">
    <citation type="submission" date="2020-08" db="EMBL/GenBank/DDBJ databases">
        <title>Plant Genome Project.</title>
        <authorList>
            <person name="Zhang R.-G."/>
        </authorList>
    </citation>
    <scope>NUCLEOTIDE SEQUENCE [LARGE SCALE GENOMIC DNA]</scope>
    <source>
        <tissue evidence="12">Rhizome</tissue>
    </source>
</reference>
<evidence type="ECO:0000256" key="2">
    <source>
        <dbReference type="ARBA" id="ARBA00010024"/>
    </source>
</evidence>
<keyword evidence="7 9" id="KW-0539">Nucleus</keyword>
<dbReference type="AlphaFoldDB" id="A0A8J5H414"/>
<organism evidence="12 13">
    <name type="scientific">Zingiber officinale</name>
    <name type="common">Ginger</name>
    <name type="synonym">Amomum zingiber</name>
    <dbReference type="NCBI Taxonomy" id="94328"/>
    <lineage>
        <taxon>Eukaryota</taxon>
        <taxon>Viridiplantae</taxon>
        <taxon>Streptophyta</taxon>
        <taxon>Embryophyta</taxon>
        <taxon>Tracheophyta</taxon>
        <taxon>Spermatophyta</taxon>
        <taxon>Magnoliopsida</taxon>
        <taxon>Liliopsida</taxon>
        <taxon>Zingiberales</taxon>
        <taxon>Zingiberaceae</taxon>
        <taxon>Zingiber</taxon>
    </lineage>
</organism>
<dbReference type="Proteomes" id="UP000734854">
    <property type="component" value="Unassembled WGS sequence"/>
</dbReference>
<evidence type="ECO:0000256" key="6">
    <source>
        <dbReference type="ARBA" id="ARBA00022833"/>
    </source>
</evidence>
<evidence type="ECO:0000256" key="7">
    <source>
        <dbReference type="ARBA" id="ARBA00023242"/>
    </source>
</evidence>
<accession>A0A8J5H414</accession>
<keyword evidence="5 8" id="KW-0863">Zinc-finger</keyword>
<keyword evidence="3" id="KW-0479">Metal-binding</keyword>
<evidence type="ECO:0000313" key="13">
    <source>
        <dbReference type="Proteomes" id="UP000734854"/>
    </source>
</evidence>
<protein>
    <submittedName>
        <fullName evidence="12">Uncharacterized protein</fullName>
    </submittedName>
</protein>
<evidence type="ECO:0000256" key="8">
    <source>
        <dbReference type="PROSITE-ProRule" id="PRU00024"/>
    </source>
</evidence>
<dbReference type="PANTHER" id="PTHR31717">
    <property type="entry name" value="ZINC FINGER PROTEIN CONSTANS-LIKE 10"/>
    <property type="match status" value="1"/>
</dbReference>
<evidence type="ECO:0000256" key="3">
    <source>
        <dbReference type="ARBA" id="ARBA00022723"/>
    </source>
</evidence>
<dbReference type="GO" id="GO:0006355">
    <property type="term" value="P:regulation of DNA-templated transcription"/>
    <property type="evidence" value="ECO:0007669"/>
    <property type="project" value="UniProtKB-ARBA"/>
</dbReference>
<evidence type="ECO:0000256" key="5">
    <source>
        <dbReference type="ARBA" id="ARBA00022771"/>
    </source>
</evidence>
<sequence>MTTMPLESAKALHFSRVPPASPVFDPIPCLHLVVSPYRNSLRERLFSSSETSMPRLCDFCSEQRPVVYCRSDRASLCLSCDRNVHSANALSRRHSRTLLCDRCMTQPASVRFIEENASLCQNCDWNGHDGSTLTSEHQRQTINCYSGCPSAAEFSRIWSFFEYPQVKEPPCEQGLVTINENVNSWWGTPENSSSVNIGSTRKMNELGANDETNHLAESFSTEAVNAMSCSAEEQAGSMNSTAPKLCCPGADDIEFCNDFYDVFTMEDADNTYANYEELFGASHKQTGDLFDDAGIDSFFSIKENSATNSICNGDLVVEAKQTAVTCSKAMSADQLMSNPGRNADSSEGLPVLQVQSAVSFSFSSVTSENNTGDFQDCGVSDMLLLGEPPWCHSGQGSSSIPTSCRETALIRYKEKKKQRKFEKTIRYASRKARADIRRREKGRFVKAGEAYDYDPLSHTRSF</sequence>
<keyword evidence="13" id="KW-1185">Reference proteome</keyword>
<comment type="subcellular location">
    <subcellularLocation>
        <location evidence="1 9">Nucleus</location>
    </subcellularLocation>
</comment>
<evidence type="ECO:0000256" key="1">
    <source>
        <dbReference type="ARBA" id="ARBA00004123"/>
    </source>
</evidence>
<dbReference type="InterPro" id="IPR000315">
    <property type="entry name" value="Znf_B-box"/>
</dbReference>
<dbReference type="PROSITE" id="PS50119">
    <property type="entry name" value="ZF_BBOX"/>
    <property type="match status" value="1"/>
</dbReference>
<name>A0A8J5H414_ZINOF</name>
<dbReference type="SMART" id="SM00336">
    <property type="entry name" value="BBOX"/>
    <property type="match status" value="1"/>
</dbReference>